<reference evidence="2" key="1">
    <citation type="journal article" date="2023" name="G3 (Bethesda)">
        <title>Genome assembly and association tests identify interacting loci associated with vigor, precocity, and sex in interspecific pistachio rootstocks.</title>
        <authorList>
            <person name="Palmer W."/>
            <person name="Jacygrad E."/>
            <person name="Sagayaradj S."/>
            <person name="Cavanaugh K."/>
            <person name="Han R."/>
            <person name="Bertier L."/>
            <person name="Beede B."/>
            <person name="Kafkas S."/>
            <person name="Golino D."/>
            <person name="Preece J."/>
            <person name="Michelmore R."/>
        </authorList>
    </citation>
    <scope>NUCLEOTIDE SEQUENCE [LARGE SCALE GENOMIC DNA]</scope>
</reference>
<keyword evidence="2" id="KW-1185">Reference proteome</keyword>
<evidence type="ECO:0000313" key="1">
    <source>
        <dbReference type="EMBL" id="KAJ0045885.1"/>
    </source>
</evidence>
<proteinExistence type="predicted"/>
<accession>A0ACC0Z3Y9</accession>
<comment type="caution">
    <text evidence="1">The sequence shown here is derived from an EMBL/GenBank/DDBJ whole genome shotgun (WGS) entry which is preliminary data.</text>
</comment>
<name>A0ACC0Z3Y9_9ROSI</name>
<dbReference type="EMBL" id="CM047738">
    <property type="protein sequence ID" value="KAJ0045885.1"/>
    <property type="molecule type" value="Genomic_DNA"/>
</dbReference>
<protein>
    <submittedName>
        <fullName evidence="1">Uncharacterized protein</fullName>
    </submittedName>
</protein>
<organism evidence="1 2">
    <name type="scientific">Pistacia integerrima</name>
    <dbReference type="NCBI Taxonomy" id="434235"/>
    <lineage>
        <taxon>Eukaryota</taxon>
        <taxon>Viridiplantae</taxon>
        <taxon>Streptophyta</taxon>
        <taxon>Embryophyta</taxon>
        <taxon>Tracheophyta</taxon>
        <taxon>Spermatophyta</taxon>
        <taxon>Magnoliopsida</taxon>
        <taxon>eudicotyledons</taxon>
        <taxon>Gunneridae</taxon>
        <taxon>Pentapetalae</taxon>
        <taxon>rosids</taxon>
        <taxon>malvids</taxon>
        <taxon>Sapindales</taxon>
        <taxon>Anacardiaceae</taxon>
        <taxon>Pistacia</taxon>
    </lineage>
</organism>
<sequence length="646" mass="73155">MGVEVAEMAQVPVETVTEVHKSKENEKLDQGPGNKEPLTFGTHIEEPVKGEDNNVSKANLPQDAVDEWPAAMQVHSFWLVRYRTYDDPKIKAKIDQADKEIQKRNKARSQILDELKIKRADRAELLTQLKVLKSEGRQVKSLMDEKKKELEPLQQALGKLRPSNNGGRSGGICSSEEELNDLIHSLQYHIQHESIPLSEEKQILREIKQLEGTREKVVANDAVKAKIQESLGQKDVIQDQVKLMGVDLDGVKKERQALLSKITPLEGKVKALEEDIRALQEDLQTVTEMRDKAFASIQELRKKRDEGVTRTETWHICLSVHVLAFAQELIYVSTQRWCKHAGFIQEAFNEFTPIFQNANFYQSRQVLTKARELAVKKDVKALQEFSEAQVEKFMSLWNSNKAVRDDYEKRILPSLDSRQLSRDGRIRNPDEKPLVLVETPAPEPETVTKANVKRAKEDAKSTPKQDALPTQKLQKEAGGKATESKPPVEKTETVYREISVPEKPSPVKEVDEAKLKEIKREEEIAKAKQAMERKKRLAEKAAEREKKAKKKAAASGPGADEDSADAVTEPEEQEKADVNEEAPVLAKSKVHKEKTMKHRTRSRGPESLPKAILKRKKSSNYWVWAAPAAVAVLLVLAAVVYYYCFQ</sequence>
<dbReference type="Proteomes" id="UP001163603">
    <property type="component" value="Chromosome 3"/>
</dbReference>
<gene>
    <name evidence="1" type="ORF">Pint_04575</name>
</gene>
<evidence type="ECO:0000313" key="2">
    <source>
        <dbReference type="Proteomes" id="UP001163603"/>
    </source>
</evidence>